<keyword evidence="4" id="KW-1185">Reference proteome</keyword>
<evidence type="ECO:0000313" key="3">
    <source>
        <dbReference type="EMBL" id="KAK5997137.1"/>
    </source>
</evidence>
<organism evidence="3 4">
    <name type="scientific">Cladobotryum mycophilum</name>
    <dbReference type="NCBI Taxonomy" id="491253"/>
    <lineage>
        <taxon>Eukaryota</taxon>
        <taxon>Fungi</taxon>
        <taxon>Dikarya</taxon>
        <taxon>Ascomycota</taxon>
        <taxon>Pezizomycotina</taxon>
        <taxon>Sordariomycetes</taxon>
        <taxon>Hypocreomycetidae</taxon>
        <taxon>Hypocreales</taxon>
        <taxon>Hypocreaceae</taxon>
        <taxon>Cladobotryum</taxon>
    </lineage>
</organism>
<dbReference type="EMBL" id="JAVFKD010000002">
    <property type="protein sequence ID" value="KAK5997137.1"/>
    <property type="molecule type" value="Genomic_DNA"/>
</dbReference>
<feature type="region of interest" description="Disordered" evidence="1">
    <location>
        <begin position="345"/>
        <end position="366"/>
    </location>
</feature>
<reference evidence="3 4" key="1">
    <citation type="submission" date="2024-01" db="EMBL/GenBank/DDBJ databases">
        <title>Complete genome of Cladobotryum mycophilum ATHUM6906.</title>
        <authorList>
            <person name="Christinaki A.C."/>
            <person name="Myridakis A.I."/>
            <person name="Kouvelis V.N."/>
        </authorList>
    </citation>
    <scope>NUCLEOTIDE SEQUENCE [LARGE SCALE GENOMIC DNA]</scope>
    <source>
        <strain evidence="3 4">ATHUM6906</strain>
    </source>
</reference>
<dbReference type="InterPro" id="IPR051678">
    <property type="entry name" value="AGP_Transferase"/>
</dbReference>
<dbReference type="PANTHER" id="PTHR21310">
    <property type="entry name" value="AMINOGLYCOSIDE PHOSPHOTRANSFERASE-RELATED-RELATED"/>
    <property type="match status" value="1"/>
</dbReference>
<name>A0ABR0SY93_9HYPO</name>
<proteinExistence type="predicted"/>
<evidence type="ECO:0000259" key="2">
    <source>
        <dbReference type="Pfam" id="PF01636"/>
    </source>
</evidence>
<comment type="caution">
    <text evidence="3">The sequence shown here is derived from an EMBL/GenBank/DDBJ whole genome shotgun (WGS) entry which is preliminary data.</text>
</comment>
<dbReference type="PANTHER" id="PTHR21310:SF13">
    <property type="entry name" value="AMINOGLYCOSIDE PHOSPHOTRANSFERASE DOMAIN-CONTAINING PROTEIN"/>
    <property type="match status" value="1"/>
</dbReference>
<dbReference type="Pfam" id="PF01636">
    <property type="entry name" value="APH"/>
    <property type="match status" value="1"/>
</dbReference>
<feature type="compositionally biased region" description="Acidic residues" evidence="1">
    <location>
        <begin position="346"/>
        <end position="355"/>
    </location>
</feature>
<evidence type="ECO:0000313" key="4">
    <source>
        <dbReference type="Proteomes" id="UP001338125"/>
    </source>
</evidence>
<gene>
    <name evidence="3" type="ORF">PT974_02490</name>
</gene>
<protein>
    <recommendedName>
        <fullName evidence="2">Aminoglycoside phosphotransferase domain-containing protein</fullName>
    </recommendedName>
</protein>
<feature type="domain" description="Aminoglycoside phosphotransferase" evidence="2">
    <location>
        <begin position="49"/>
        <end position="321"/>
    </location>
</feature>
<evidence type="ECO:0000256" key="1">
    <source>
        <dbReference type="SAM" id="MobiDB-lite"/>
    </source>
</evidence>
<dbReference type="InterPro" id="IPR002575">
    <property type="entry name" value="Aminoglycoside_PTrfase"/>
</dbReference>
<sequence>MAKSARDGLIWDDSYIVLEPKWQREPSTEAILAVCLKHLGRETPDDFEVSFLSAGAFNRSYIVESKHAGTKLVMRVSLPVDPRRKTVGEVTTLGWIRSHTLVPVPRVVTFDDSSDNEIGFEWILMQFVPGTSLLYSWRKMSMLAKEALVKQVAEYQVQILRASERLGFGGIGTLTTDRPPKQGPADEGNDDPKPEPETEPVPGRIVSRLFFWGDRFDYDTPRGPFRSSHDWLSSLINIVIKDQEIAIEKEEDEDDKADYIHAKQVAVRLAGLLPKIFPSIHHPPERSSLWHDDLSLQNILVDERGAITAIIDWESLATMPRWVTTQFPDFLSGNSREVQPLRDAYADDDDEDDGADAQTSLNRDGLDNEGKNELYWINLLEYEQTQLRKVYAQHMCDLWPDWGLEMVEGALKMDFLEAVLRCTSGWSVRSLDRWIDEVEGGGFLGLHRL</sequence>
<dbReference type="InterPro" id="IPR011009">
    <property type="entry name" value="Kinase-like_dom_sf"/>
</dbReference>
<dbReference type="Gene3D" id="3.90.1200.10">
    <property type="match status" value="1"/>
</dbReference>
<accession>A0ABR0SY93</accession>
<dbReference type="Proteomes" id="UP001338125">
    <property type="component" value="Unassembled WGS sequence"/>
</dbReference>
<dbReference type="Gene3D" id="3.30.200.20">
    <property type="entry name" value="Phosphorylase Kinase, domain 1"/>
    <property type="match status" value="1"/>
</dbReference>
<dbReference type="SUPFAM" id="SSF56112">
    <property type="entry name" value="Protein kinase-like (PK-like)"/>
    <property type="match status" value="1"/>
</dbReference>
<feature type="region of interest" description="Disordered" evidence="1">
    <location>
        <begin position="170"/>
        <end position="201"/>
    </location>
</feature>